<feature type="transmembrane region" description="Helical" evidence="6">
    <location>
        <begin position="57"/>
        <end position="75"/>
    </location>
</feature>
<dbReference type="SUPFAM" id="SSF56784">
    <property type="entry name" value="HAD-like"/>
    <property type="match status" value="1"/>
</dbReference>
<dbReference type="Gene3D" id="1.20.1110.10">
    <property type="entry name" value="Calcium-transporting ATPase, transmembrane domain"/>
    <property type="match status" value="1"/>
</dbReference>
<dbReference type="InterPro" id="IPR008250">
    <property type="entry name" value="ATPase_P-typ_transduc_dom_A_sf"/>
</dbReference>
<evidence type="ECO:0000259" key="7">
    <source>
        <dbReference type="Pfam" id="PF00122"/>
    </source>
</evidence>
<dbReference type="InterPro" id="IPR059000">
    <property type="entry name" value="ATPase_P-type_domA"/>
</dbReference>
<keyword evidence="4 6" id="KW-1133">Transmembrane helix</keyword>
<evidence type="ECO:0000313" key="9">
    <source>
        <dbReference type="EMBL" id="MDQ0478892.1"/>
    </source>
</evidence>
<dbReference type="InterPro" id="IPR023298">
    <property type="entry name" value="ATPase_P-typ_TM_dom_sf"/>
</dbReference>
<organism evidence="9 10">
    <name type="scientific">Hathewaya limosa</name>
    <name type="common">Clostridium limosum</name>
    <dbReference type="NCBI Taxonomy" id="1536"/>
    <lineage>
        <taxon>Bacteria</taxon>
        <taxon>Bacillati</taxon>
        <taxon>Bacillota</taxon>
        <taxon>Clostridia</taxon>
        <taxon>Eubacteriales</taxon>
        <taxon>Clostridiaceae</taxon>
        <taxon>Hathewaya</taxon>
    </lineage>
</organism>
<dbReference type="InterPro" id="IPR036412">
    <property type="entry name" value="HAD-like_sf"/>
</dbReference>
<dbReference type="Pfam" id="PF00122">
    <property type="entry name" value="E1-E2_ATPase"/>
    <property type="match status" value="1"/>
</dbReference>
<protein>
    <submittedName>
        <fullName evidence="9">Magnesium-transporting ATPase (P-type)</fullName>
    </submittedName>
</protein>
<dbReference type="Gene3D" id="3.40.1110.10">
    <property type="entry name" value="Calcium-transporting ATPase, cytoplasmic domain N"/>
    <property type="match status" value="1"/>
</dbReference>
<feature type="domain" description="Cation-transporting P-type ATPase N-terminal" evidence="8">
    <location>
        <begin position="4"/>
        <end position="67"/>
    </location>
</feature>
<feature type="transmembrane region" description="Helical" evidence="6">
    <location>
        <begin position="772"/>
        <end position="789"/>
    </location>
</feature>
<feature type="transmembrane region" description="Helical" evidence="6">
    <location>
        <begin position="278"/>
        <end position="299"/>
    </location>
</feature>
<keyword evidence="5 6" id="KW-0472">Membrane</keyword>
<feature type="transmembrane region" description="Helical" evidence="6">
    <location>
        <begin position="81"/>
        <end position="100"/>
    </location>
</feature>
<dbReference type="RefSeq" id="WP_343749891.1">
    <property type="nucleotide sequence ID" value="NZ_BAAACJ010000041.1"/>
</dbReference>
<dbReference type="PANTHER" id="PTHR43294">
    <property type="entry name" value="SODIUM/POTASSIUM-TRANSPORTING ATPASE SUBUNIT ALPHA"/>
    <property type="match status" value="1"/>
</dbReference>
<evidence type="ECO:0000259" key="8">
    <source>
        <dbReference type="Pfam" id="PF00690"/>
    </source>
</evidence>
<dbReference type="SUPFAM" id="SSF81660">
    <property type="entry name" value="Metal cation-transporting ATPase, ATP-binding domain N"/>
    <property type="match status" value="1"/>
</dbReference>
<dbReference type="InterPro" id="IPR050510">
    <property type="entry name" value="Cation_transp_ATPase_P-type"/>
</dbReference>
<dbReference type="Gene3D" id="2.70.150.10">
    <property type="entry name" value="Calcium-transporting ATPase, cytoplasmic transduction domain A"/>
    <property type="match status" value="1"/>
</dbReference>
<evidence type="ECO:0000256" key="1">
    <source>
        <dbReference type="ARBA" id="ARBA00004141"/>
    </source>
</evidence>
<proteinExistence type="inferred from homology"/>
<evidence type="ECO:0000256" key="2">
    <source>
        <dbReference type="ARBA" id="ARBA00005675"/>
    </source>
</evidence>
<feature type="transmembrane region" description="Helical" evidence="6">
    <location>
        <begin position="865"/>
        <end position="882"/>
    </location>
</feature>
<gene>
    <name evidence="9" type="ORF">QOZ93_000620</name>
</gene>
<feature type="transmembrane region" description="Helical" evidence="6">
    <location>
        <begin position="694"/>
        <end position="713"/>
    </location>
</feature>
<dbReference type="InterPro" id="IPR004014">
    <property type="entry name" value="ATPase_P-typ_cation-transptr_N"/>
</dbReference>
<accession>A0ABU0JP77</accession>
<evidence type="ECO:0000313" key="10">
    <source>
        <dbReference type="Proteomes" id="UP001224418"/>
    </source>
</evidence>
<dbReference type="EMBL" id="JAUSWN010000004">
    <property type="protein sequence ID" value="MDQ0478892.1"/>
    <property type="molecule type" value="Genomic_DNA"/>
</dbReference>
<evidence type="ECO:0000256" key="3">
    <source>
        <dbReference type="ARBA" id="ARBA00022692"/>
    </source>
</evidence>
<dbReference type="Pfam" id="PF13246">
    <property type="entry name" value="Cation_ATPase"/>
    <property type="match status" value="1"/>
</dbReference>
<dbReference type="SUPFAM" id="SSF81665">
    <property type="entry name" value="Calcium ATPase, transmembrane domain M"/>
    <property type="match status" value="1"/>
</dbReference>
<keyword evidence="3 6" id="KW-0812">Transmembrane</keyword>
<name>A0ABU0JP77_HATLI</name>
<comment type="similarity">
    <text evidence="2">Belongs to the cation transport ATPase (P-type) (TC 3.A.3) family. Type IIA subfamily.</text>
</comment>
<dbReference type="InterPro" id="IPR023214">
    <property type="entry name" value="HAD_sf"/>
</dbReference>
<evidence type="ECO:0000256" key="5">
    <source>
        <dbReference type="ARBA" id="ARBA00023136"/>
    </source>
</evidence>
<comment type="caution">
    <text evidence="9">The sequence shown here is derived from an EMBL/GenBank/DDBJ whole genome shotgun (WGS) entry which is preliminary data.</text>
</comment>
<feature type="domain" description="P-type ATPase A" evidence="7">
    <location>
        <begin position="113"/>
        <end position="223"/>
    </location>
</feature>
<feature type="transmembrane region" description="Helical" evidence="6">
    <location>
        <begin position="827"/>
        <end position="845"/>
    </location>
</feature>
<dbReference type="InterPro" id="IPR023299">
    <property type="entry name" value="ATPase_P-typ_cyto_dom_N"/>
</dbReference>
<dbReference type="Gene3D" id="3.40.50.1000">
    <property type="entry name" value="HAD superfamily/HAD-like"/>
    <property type="match status" value="1"/>
</dbReference>
<comment type="subcellular location">
    <subcellularLocation>
        <location evidence="1">Membrane</location>
        <topology evidence="1">Multi-pass membrane protein</topology>
    </subcellularLocation>
</comment>
<evidence type="ECO:0000256" key="4">
    <source>
        <dbReference type="ARBA" id="ARBA00022989"/>
    </source>
</evidence>
<dbReference type="PANTHER" id="PTHR43294:SF20">
    <property type="entry name" value="P-TYPE ATPASE"/>
    <property type="match status" value="1"/>
</dbReference>
<evidence type="ECO:0000256" key="6">
    <source>
        <dbReference type="SAM" id="Phobius"/>
    </source>
</evidence>
<reference evidence="9 10" key="1">
    <citation type="submission" date="2023-07" db="EMBL/GenBank/DDBJ databases">
        <title>Genomic Encyclopedia of Type Strains, Phase IV (KMG-IV): sequencing the most valuable type-strain genomes for metagenomic binning, comparative biology and taxonomic classification.</title>
        <authorList>
            <person name="Goeker M."/>
        </authorList>
    </citation>
    <scope>NUCLEOTIDE SEQUENCE [LARGE SCALE GENOMIC DNA]</scope>
    <source>
        <strain evidence="9 10">DSM 1400</strain>
    </source>
</reference>
<feature type="transmembrane region" description="Helical" evidence="6">
    <location>
        <begin position="801"/>
        <end position="820"/>
    </location>
</feature>
<feature type="transmembrane region" description="Helical" evidence="6">
    <location>
        <begin position="246"/>
        <end position="266"/>
    </location>
</feature>
<dbReference type="Proteomes" id="UP001224418">
    <property type="component" value="Unassembled WGS sequence"/>
</dbReference>
<sequence>MKKWYSMSYIDILKGLNSNLDEGLNYIQVEKSKDAYGNNVILTPNKSSFMKILLKELIKPWNSFIILYIILTLYFREIKLSFITLGMYSFILATFIYFRVRDQKGLEALEVLNSSNVEVVREGIHENINIEELVIGDIVFLEANTYVPADIRLIETNNFKVNELAVTGKNYVVEKFSAKLDEDELEITEIGNMVFKSTVIKQGKAKGIVVSTGMETEIGSIMKAQLNRDKEENTFLKSVEGTLNKFAITGVLLSFITAIISTVLGMNKREVLDSILNIFFSAVPFITVIFFILVVMIFLQREKKKGIEITNLTSLKNIANMKTFFLDKKGILSKDEMHINKVFIDNKLLKMSSSSSFEVEKYYDENNTKKEDKVITVSNSNTLERLISISLLCNDATYIKDDNIEKGDIKEIAMIKFGMNNLLYKNELQNKFTRVNEISLDGDKKIKTTINNIGKKYRANVVGALEKILERSTHVLKNGMEVELTKDEIEVIKEGALDISMDGMEPIAFAYRNFKYNPSLDENIESNLVFVGLMGIINPIKEESYKFNTKVVELGLNPVIFTDENKISAKVFGKELEIIQDYNQIYSGIEFKYMAEHEVKNISTKENVFSKLTEEQKVMIVQEHKKQNPHIGILGSKLTDVPHVSEGEVTISFGEKVSNILKKITHIYMKDGNINNFFEMIYESRALINFYKKVINQNVLTSSALVLSMLLTTNINKKVILDLRQLTYISVFVTFLGVLSIFMQYRKDVFLKEDNVNFLSCNEEDKSSTTFFFLKGIFIGLIAYIAYTFGIIKYNEETGKMLYMFSIGIGLAFSPLNINVNGKILKGFLSNFVMVLNVVNIFAFMTLESVNYKLYSFNMFLKEKYVVIIILILINYLINIVFRKENKKEEEMYMYY</sequence>
<dbReference type="Pfam" id="PF00690">
    <property type="entry name" value="Cation_ATPase_N"/>
    <property type="match status" value="1"/>
</dbReference>
<feature type="transmembrane region" description="Helical" evidence="6">
    <location>
        <begin position="725"/>
        <end position="743"/>
    </location>
</feature>
<dbReference type="SUPFAM" id="SSF81653">
    <property type="entry name" value="Calcium ATPase, transduction domain A"/>
    <property type="match status" value="1"/>
</dbReference>
<keyword evidence="10" id="KW-1185">Reference proteome</keyword>